<dbReference type="STRING" id="10195.A0A3M7S4W7"/>
<organism evidence="4 5">
    <name type="scientific">Brachionus plicatilis</name>
    <name type="common">Marine rotifer</name>
    <name type="synonym">Brachionus muelleri</name>
    <dbReference type="NCBI Taxonomy" id="10195"/>
    <lineage>
        <taxon>Eukaryota</taxon>
        <taxon>Metazoa</taxon>
        <taxon>Spiralia</taxon>
        <taxon>Gnathifera</taxon>
        <taxon>Rotifera</taxon>
        <taxon>Eurotatoria</taxon>
        <taxon>Monogononta</taxon>
        <taxon>Pseudotrocha</taxon>
        <taxon>Ploima</taxon>
        <taxon>Brachionidae</taxon>
        <taxon>Brachionus</taxon>
    </lineage>
</organism>
<evidence type="ECO:0000256" key="3">
    <source>
        <dbReference type="PROSITE-ProRule" id="PRU00023"/>
    </source>
</evidence>
<protein>
    <submittedName>
        <fullName evidence="4">Uncharacterized protein</fullName>
    </submittedName>
</protein>
<dbReference type="GO" id="GO:0085020">
    <property type="term" value="P:protein K6-linked ubiquitination"/>
    <property type="evidence" value="ECO:0007669"/>
    <property type="project" value="TreeGrafter"/>
</dbReference>
<proteinExistence type="predicted"/>
<comment type="caution">
    <text evidence="4">The sequence shown here is derived from an EMBL/GenBank/DDBJ whole genome shotgun (WGS) entry which is preliminary data.</text>
</comment>
<evidence type="ECO:0000313" key="4">
    <source>
        <dbReference type="EMBL" id="RNA30640.1"/>
    </source>
</evidence>
<evidence type="ECO:0000313" key="5">
    <source>
        <dbReference type="Proteomes" id="UP000276133"/>
    </source>
</evidence>
<dbReference type="InterPro" id="IPR036770">
    <property type="entry name" value="Ankyrin_rpt-contain_sf"/>
</dbReference>
<dbReference type="GO" id="GO:0004842">
    <property type="term" value="F:ubiquitin-protein transferase activity"/>
    <property type="evidence" value="ECO:0007669"/>
    <property type="project" value="TreeGrafter"/>
</dbReference>
<dbReference type="SUPFAM" id="SSF48403">
    <property type="entry name" value="Ankyrin repeat"/>
    <property type="match status" value="1"/>
</dbReference>
<dbReference type="SMART" id="SM00248">
    <property type="entry name" value="ANK"/>
    <property type="match status" value="3"/>
</dbReference>
<dbReference type="Proteomes" id="UP000276133">
    <property type="component" value="Unassembled WGS sequence"/>
</dbReference>
<name>A0A3M7S4W7_BRAPC</name>
<evidence type="ECO:0000256" key="1">
    <source>
        <dbReference type="ARBA" id="ARBA00022737"/>
    </source>
</evidence>
<sequence>MDEKPKILSYLVKRWPCIDINKECESGNTPLHAAVNKGNLKLVQTLLESMEQEESTKVDGKKSVKLNVNKQNSKCMNVTCLHLAVWSDLNEIAIKLVQSGADPFLKMNGQSTAFDLAKENSNQVLCDLLLEYYSSKKSN</sequence>
<dbReference type="AlphaFoldDB" id="A0A3M7S4W7"/>
<keyword evidence="2 3" id="KW-0040">ANK repeat</keyword>
<dbReference type="PANTHER" id="PTHR24171:SF11">
    <property type="entry name" value="26S PROTEASOME NON-ATPASE REGULATORY SUBUNIT 10"/>
    <property type="match status" value="1"/>
</dbReference>
<reference evidence="4 5" key="1">
    <citation type="journal article" date="2018" name="Sci. Rep.">
        <title>Genomic signatures of local adaptation to the degree of environmental predictability in rotifers.</title>
        <authorList>
            <person name="Franch-Gras L."/>
            <person name="Hahn C."/>
            <person name="Garcia-Roger E.M."/>
            <person name="Carmona M.J."/>
            <person name="Serra M."/>
            <person name="Gomez A."/>
        </authorList>
    </citation>
    <scope>NUCLEOTIDE SEQUENCE [LARGE SCALE GENOMIC DNA]</scope>
    <source>
        <strain evidence="4">HYR1</strain>
    </source>
</reference>
<dbReference type="EMBL" id="REGN01002062">
    <property type="protein sequence ID" value="RNA30640.1"/>
    <property type="molecule type" value="Genomic_DNA"/>
</dbReference>
<gene>
    <name evidence="4" type="ORF">BpHYR1_011483</name>
</gene>
<keyword evidence="1" id="KW-0677">Repeat</keyword>
<keyword evidence="5" id="KW-1185">Reference proteome</keyword>
<accession>A0A3M7S4W7</accession>
<dbReference type="PROSITE" id="PS50088">
    <property type="entry name" value="ANK_REPEAT"/>
    <property type="match status" value="1"/>
</dbReference>
<feature type="repeat" description="ANK" evidence="3">
    <location>
        <begin position="26"/>
        <end position="48"/>
    </location>
</feature>
<dbReference type="PROSITE" id="PS50297">
    <property type="entry name" value="ANK_REP_REGION"/>
    <property type="match status" value="1"/>
</dbReference>
<dbReference type="Gene3D" id="1.25.40.20">
    <property type="entry name" value="Ankyrin repeat-containing domain"/>
    <property type="match status" value="1"/>
</dbReference>
<dbReference type="GO" id="GO:0070531">
    <property type="term" value="C:BRCA1-A complex"/>
    <property type="evidence" value="ECO:0007669"/>
    <property type="project" value="TreeGrafter"/>
</dbReference>
<dbReference type="OrthoDB" id="60433at2759"/>
<dbReference type="InterPro" id="IPR002110">
    <property type="entry name" value="Ankyrin_rpt"/>
</dbReference>
<evidence type="ECO:0000256" key="2">
    <source>
        <dbReference type="ARBA" id="ARBA00023043"/>
    </source>
</evidence>
<dbReference type="PANTHER" id="PTHR24171">
    <property type="entry name" value="ANKYRIN REPEAT DOMAIN-CONTAINING PROTEIN 39-RELATED"/>
    <property type="match status" value="1"/>
</dbReference>
<dbReference type="GO" id="GO:0031436">
    <property type="term" value="C:BRCA1-BARD1 complex"/>
    <property type="evidence" value="ECO:0007669"/>
    <property type="project" value="TreeGrafter"/>
</dbReference>
<dbReference type="Pfam" id="PF12796">
    <property type="entry name" value="Ank_2"/>
    <property type="match status" value="1"/>
</dbReference>